<dbReference type="EMBL" id="BLXT01001819">
    <property type="protein sequence ID" value="GFN87902.1"/>
    <property type="molecule type" value="Genomic_DNA"/>
</dbReference>
<feature type="region of interest" description="Disordered" evidence="1">
    <location>
        <begin position="355"/>
        <end position="411"/>
    </location>
</feature>
<dbReference type="Proteomes" id="UP000735302">
    <property type="component" value="Unassembled WGS sequence"/>
</dbReference>
<dbReference type="Gene3D" id="3.30.420.10">
    <property type="entry name" value="Ribonuclease H-like superfamily/Ribonuclease H"/>
    <property type="match status" value="1"/>
</dbReference>
<accession>A0AAV3YZG8</accession>
<dbReference type="GO" id="GO:0003676">
    <property type="term" value="F:nucleic acid binding"/>
    <property type="evidence" value="ECO:0007669"/>
    <property type="project" value="InterPro"/>
</dbReference>
<protein>
    <submittedName>
        <fullName evidence="3">Pol polyprotein</fullName>
    </submittedName>
</protein>
<dbReference type="Pfam" id="PF17921">
    <property type="entry name" value="Integrase_H2C2"/>
    <property type="match status" value="1"/>
</dbReference>
<evidence type="ECO:0000313" key="4">
    <source>
        <dbReference type="Proteomes" id="UP000735302"/>
    </source>
</evidence>
<reference evidence="3 4" key="1">
    <citation type="journal article" date="2021" name="Elife">
        <title>Chloroplast acquisition without the gene transfer in kleptoplastic sea slugs, Plakobranchus ocellatus.</title>
        <authorList>
            <person name="Maeda T."/>
            <person name="Takahashi S."/>
            <person name="Yoshida T."/>
            <person name="Shimamura S."/>
            <person name="Takaki Y."/>
            <person name="Nagai Y."/>
            <person name="Toyoda A."/>
            <person name="Suzuki Y."/>
            <person name="Arimoto A."/>
            <person name="Ishii H."/>
            <person name="Satoh N."/>
            <person name="Nishiyama T."/>
            <person name="Hasebe M."/>
            <person name="Maruyama T."/>
            <person name="Minagawa J."/>
            <person name="Obokata J."/>
            <person name="Shigenobu S."/>
        </authorList>
    </citation>
    <scope>NUCLEOTIDE SEQUENCE [LARGE SCALE GENOMIC DNA]</scope>
</reference>
<comment type="caution">
    <text evidence="3">The sequence shown here is derived from an EMBL/GenBank/DDBJ whole genome shotgun (WGS) entry which is preliminary data.</text>
</comment>
<feature type="domain" description="Integrase catalytic" evidence="2">
    <location>
        <begin position="161"/>
        <end position="259"/>
    </location>
</feature>
<dbReference type="PANTHER" id="PTHR38681">
    <property type="entry name" value="RETROVIRUS-RELATED POL POLYPROTEIN FROM TRANSPOSON 412-LIKE PROTEIN-RELATED"/>
    <property type="match status" value="1"/>
</dbReference>
<dbReference type="InterPro" id="IPR012337">
    <property type="entry name" value="RNaseH-like_sf"/>
</dbReference>
<dbReference type="GO" id="GO:0015074">
    <property type="term" value="P:DNA integration"/>
    <property type="evidence" value="ECO:0007669"/>
    <property type="project" value="InterPro"/>
</dbReference>
<sequence>MAKAQEKDRDIKAFPTAITGLDIVPYQIHNSTLLCDVSTRLPRPLVPQTFQRQVFESIHNLAHPSRKSTVKLVSQRFVWHGLKKQVKQWSQECLACQRSKIQTHVHSPVLNIPMPSRRFSHLHIDLVGPLPPSEGFTHLLTIIDRTSRWPEVIPHSGTSSTDCAKALIRNWISRFANQLGVQLHRTTAYHPQSNGLVERLHRTLKAALKARLQGPNWADELPWILLGLRTAPKEDIGSSAAEIVYGTLTVPGEFIDPSSKCVPSGIARDSCYTNIKNLSPLPTVHHNLSAESYVPKSLRNSKFVFIRQDGHRGPLQRPYDGPFQVVVPGDKTFRVMVGDREEVISVDRLKSAHVDLTSPVPVAQPPRRGRPPLQPAQSEPQETPEPEDTSSRPQARSTRSGRAVRLPPRFQ</sequence>
<name>A0AAV3YZG8_9GAST</name>
<dbReference type="Gene3D" id="1.10.340.70">
    <property type="match status" value="1"/>
</dbReference>
<evidence type="ECO:0000259" key="2">
    <source>
        <dbReference type="PROSITE" id="PS50994"/>
    </source>
</evidence>
<proteinExistence type="predicted"/>
<gene>
    <name evidence="3" type="ORF">PoB_001440800</name>
</gene>
<evidence type="ECO:0000313" key="3">
    <source>
        <dbReference type="EMBL" id="GFN87902.1"/>
    </source>
</evidence>
<organism evidence="3 4">
    <name type="scientific">Plakobranchus ocellatus</name>
    <dbReference type="NCBI Taxonomy" id="259542"/>
    <lineage>
        <taxon>Eukaryota</taxon>
        <taxon>Metazoa</taxon>
        <taxon>Spiralia</taxon>
        <taxon>Lophotrochozoa</taxon>
        <taxon>Mollusca</taxon>
        <taxon>Gastropoda</taxon>
        <taxon>Heterobranchia</taxon>
        <taxon>Euthyneura</taxon>
        <taxon>Panpulmonata</taxon>
        <taxon>Sacoglossa</taxon>
        <taxon>Placobranchoidea</taxon>
        <taxon>Plakobranchidae</taxon>
        <taxon>Plakobranchus</taxon>
    </lineage>
</organism>
<evidence type="ECO:0000256" key="1">
    <source>
        <dbReference type="SAM" id="MobiDB-lite"/>
    </source>
</evidence>
<dbReference type="PANTHER" id="PTHR38681:SF1">
    <property type="entry name" value="RETROVIRUS-RELATED POL POLYPROTEIN FROM TRANSPOSON 412-LIKE PROTEIN"/>
    <property type="match status" value="1"/>
</dbReference>
<dbReference type="InterPro" id="IPR036397">
    <property type="entry name" value="RNaseH_sf"/>
</dbReference>
<dbReference type="InterPro" id="IPR041588">
    <property type="entry name" value="Integrase_H2C2"/>
</dbReference>
<dbReference type="PROSITE" id="PS50994">
    <property type="entry name" value="INTEGRASE"/>
    <property type="match status" value="1"/>
</dbReference>
<dbReference type="AlphaFoldDB" id="A0AAV3YZG8"/>
<dbReference type="SUPFAM" id="SSF53098">
    <property type="entry name" value="Ribonuclease H-like"/>
    <property type="match status" value="1"/>
</dbReference>
<keyword evidence="4" id="KW-1185">Reference proteome</keyword>
<dbReference type="InterPro" id="IPR001584">
    <property type="entry name" value="Integrase_cat-core"/>
</dbReference>
<feature type="compositionally biased region" description="Polar residues" evidence="1">
    <location>
        <begin position="391"/>
        <end position="400"/>
    </location>
</feature>